<sequence length="178" mass="20506">MIYKIFQYAYFVNDIEEASLKWYRLYGAGPFILVPHHKTDKFQYRGTPQEADVSYSFGYLGDTHIQFIQQHDDTPSIYRDMYQDGEEGFHHAGCLVNDFAAARQRMLDLGFVNACELWADNVNAAYFDTREVNGGFTEIHGDPPHILASFAQQKRAHENQQPGDGPIMSRTKPYRDGR</sequence>
<reference evidence="2" key="1">
    <citation type="submission" date="2018-05" db="EMBL/GenBank/DDBJ databases">
        <authorList>
            <person name="Lanie J.A."/>
            <person name="Ng W.-L."/>
            <person name="Kazmierczak K.M."/>
            <person name="Andrzejewski T.M."/>
            <person name="Davidsen T.M."/>
            <person name="Wayne K.J."/>
            <person name="Tettelin H."/>
            <person name="Glass J.I."/>
            <person name="Rusch D."/>
            <person name="Podicherti R."/>
            <person name="Tsui H.-C.T."/>
            <person name="Winkler M.E."/>
        </authorList>
    </citation>
    <scope>NUCLEOTIDE SEQUENCE</scope>
</reference>
<proteinExistence type="predicted"/>
<accession>A0A381WWH6</accession>
<dbReference type="AlphaFoldDB" id="A0A381WWH6"/>
<feature type="non-terminal residue" evidence="2">
    <location>
        <position position="178"/>
    </location>
</feature>
<name>A0A381WWH6_9ZZZZ</name>
<dbReference type="Gene3D" id="3.10.180.10">
    <property type="entry name" value="2,3-Dihydroxybiphenyl 1,2-Dioxygenase, domain 1"/>
    <property type="match status" value="1"/>
</dbReference>
<feature type="region of interest" description="Disordered" evidence="1">
    <location>
        <begin position="154"/>
        <end position="178"/>
    </location>
</feature>
<evidence type="ECO:0008006" key="3">
    <source>
        <dbReference type="Google" id="ProtNLM"/>
    </source>
</evidence>
<dbReference type="SUPFAM" id="SSF54593">
    <property type="entry name" value="Glyoxalase/Bleomycin resistance protein/Dihydroxybiphenyl dioxygenase"/>
    <property type="match status" value="1"/>
</dbReference>
<evidence type="ECO:0000256" key="1">
    <source>
        <dbReference type="SAM" id="MobiDB-lite"/>
    </source>
</evidence>
<dbReference type="Pfam" id="PF13669">
    <property type="entry name" value="Glyoxalase_4"/>
    <property type="match status" value="1"/>
</dbReference>
<dbReference type="InterPro" id="IPR029068">
    <property type="entry name" value="Glyas_Bleomycin-R_OHBP_Dase"/>
</dbReference>
<organism evidence="2">
    <name type="scientific">marine metagenome</name>
    <dbReference type="NCBI Taxonomy" id="408172"/>
    <lineage>
        <taxon>unclassified sequences</taxon>
        <taxon>metagenomes</taxon>
        <taxon>ecological metagenomes</taxon>
    </lineage>
</organism>
<evidence type="ECO:0000313" key="2">
    <source>
        <dbReference type="EMBL" id="SVA56692.1"/>
    </source>
</evidence>
<protein>
    <recommendedName>
        <fullName evidence="3">VOC domain-containing protein</fullName>
    </recommendedName>
</protein>
<gene>
    <name evidence="2" type="ORF">METZ01_LOCUS109546</name>
</gene>
<feature type="non-terminal residue" evidence="2">
    <location>
        <position position="1"/>
    </location>
</feature>
<dbReference type="EMBL" id="UINC01013070">
    <property type="protein sequence ID" value="SVA56692.1"/>
    <property type="molecule type" value="Genomic_DNA"/>
</dbReference>